<proteinExistence type="predicted"/>
<feature type="transmembrane region" description="Helical" evidence="1">
    <location>
        <begin position="12"/>
        <end position="32"/>
    </location>
</feature>
<dbReference type="EMBL" id="RXGB01005422">
    <property type="protein sequence ID" value="TMW87902.1"/>
    <property type="molecule type" value="Genomic_DNA"/>
</dbReference>
<name>A0A6N2AZA8_SOLCI</name>
<comment type="caution">
    <text evidence="2">The sequence shown here is derived from an EMBL/GenBank/DDBJ whole genome shotgun (WGS) entry which is preliminary data.</text>
</comment>
<feature type="non-terminal residue" evidence="2">
    <location>
        <position position="72"/>
    </location>
</feature>
<reference evidence="2" key="1">
    <citation type="submission" date="2019-05" db="EMBL/GenBank/DDBJ databases">
        <title>The de novo reference genome and transcriptome assemblies of the wild tomato species Solanum chilense.</title>
        <authorList>
            <person name="Stam R."/>
            <person name="Nosenko T."/>
            <person name="Hoerger A.C."/>
            <person name="Stephan W."/>
            <person name="Seidel M.A."/>
            <person name="Kuhn J.M.M."/>
            <person name="Haberer G."/>
            <person name="Tellier A."/>
        </authorList>
    </citation>
    <scope>NUCLEOTIDE SEQUENCE</scope>
    <source>
        <tissue evidence="2">Mature leaves</tissue>
    </source>
</reference>
<evidence type="ECO:0000256" key="1">
    <source>
        <dbReference type="SAM" id="Phobius"/>
    </source>
</evidence>
<gene>
    <name evidence="2" type="ORF">EJD97_019302</name>
</gene>
<evidence type="ECO:0000313" key="2">
    <source>
        <dbReference type="EMBL" id="TMW87902.1"/>
    </source>
</evidence>
<protein>
    <submittedName>
        <fullName evidence="2">Uncharacterized protein</fullName>
    </submittedName>
</protein>
<sequence>MFQHACFIAFRVFVSFQISINSTCLLLVSSVLSSQFPTCLPPTLPMYTLLYSLCICISFIYVPLSVHQHSPG</sequence>
<organism evidence="2">
    <name type="scientific">Solanum chilense</name>
    <name type="common">Tomato</name>
    <name type="synonym">Lycopersicon chilense</name>
    <dbReference type="NCBI Taxonomy" id="4083"/>
    <lineage>
        <taxon>Eukaryota</taxon>
        <taxon>Viridiplantae</taxon>
        <taxon>Streptophyta</taxon>
        <taxon>Embryophyta</taxon>
        <taxon>Tracheophyta</taxon>
        <taxon>Spermatophyta</taxon>
        <taxon>Magnoliopsida</taxon>
        <taxon>eudicotyledons</taxon>
        <taxon>Gunneridae</taxon>
        <taxon>Pentapetalae</taxon>
        <taxon>asterids</taxon>
        <taxon>lamiids</taxon>
        <taxon>Solanales</taxon>
        <taxon>Solanaceae</taxon>
        <taxon>Solanoideae</taxon>
        <taxon>Solaneae</taxon>
        <taxon>Solanum</taxon>
        <taxon>Solanum subgen. Lycopersicon</taxon>
    </lineage>
</organism>
<dbReference type="AlphaFoldDB" id="A0A6N2AZA8"/>
<accession>A0A6N2AZA8</accession>
<keyword evidence="1" id="KW-1133">Transmembrane helix</keyword>
<feature type="transmembrane region" description="Helical" evidence="1">
    <location>
        <begin position="44"/>
        <end position="64"/>
    </location>
</feature>
<keyword evidence="1" id="KW-0472">Membrane</keyword>
<keyword evidence="1" id="KW-0812">Transmembrane</keyword>